<name>A0A1S2XKU2_CICAR</name>
<evidence type="ECO:0000256" key="1">
    <source>
        <dbReference type="ARBA" id="ARBA00023015"/>
    </source>
</evidence>
<feature type="domain" description="NAC" evidence="6">
    <location>
        <begin position="6"/>
        <end position="159"/>
    </location>
</feature>
<dbReference type="PANTHER" id="PTHR31719:SF43">
    <property type="entry name" value="NAC TRANSCRIPTION FACTOR 56"/>
    <property type="match status" value="1"/>
</dbReference>
<reference evidence="7" key="1">
    <citation type="journal article" date="2013" name="Nat. Biotechnol.">
        <title>Draft genome sequence of chickpea (Cicer arietinum) provides a resource for trait improvement.</title>
        <authorList>
            <person name="Varshney R.K."/>
            <person name="Song C."/>
            <person name="Saxena R.K."/>
            <person name="Azam S."/>
            <person name="Yu S."/>
            <person name="Sharpe A.G."/>
            <person name="Cannon S."/>
            <person name="Baek J."/>
            <person name="Rosen B.D."/>
            <person name="Tar'an B."/>
            <person name="Millan T."/>
            <person name="Zhang X."/>
            <person name="Ramsay L.D."/>
            <person name="Iwata A."/>
            <person name="Wang Y."/>
            <person name="Nelson W."/>
            <person name="Farmer A.D."/>
            <person name="Gaur P.M."/>
            <person name="Soderlund C."/>
            <person name="Penmetsa R.V."/>
            <person name="Xu C."/>
            <person name="Bharti A.K."/>
            <person name="He W."/>
            <person name="Winter P."/>
            <person name="Zhao S."/>
            <person name="Hane J.K."/>
            <person name="Carrasquilla-Garcia N."/>
            <person name="Condie J.A."/>
            <person name="Upadhyaya H.D."/>
            <person name="Luo M.C."/>
            <person name="Thudi M."/>
            <person name="Gowda C.L."/>
            <person name="Singh N.P."/>
            <person name="Lichtenzveig J."/>
            <person name="Gali K.K."/>
            <person name="Rubio J."/>
            <person name="Nadarajan N."/>
            <person name="Dolezel J."/>
            <person name="Bansal K.C."/>
            <person name="Xu X."/>
            <person name="Edwards D."/>
            <person name="Zhang G."/>
            <person name="Kahl G."/>
            <person name="Gil J."/>
            <person name="Singh K.B."/>
            <person name="Datta S.K."/>
            <person name="Jackson S.A."/>
            <person name="Wang J."/>
            <person name="Cook D.R."/>
        </authorList>
    </citation>
    <scope>NUCLEOTIDE SEQUENCE [LARGE SCALE GENOMIC DNA]</scope>
    <source>
        <strain evidence="7">cv. CDC Frontier</strain>
    </source>
</reference>
<dbReference type="PaxDb" id="3827-XP_004490175.1"/>
<proteinExistence type="predicted"/>
<evidence type="ECO:0000259" key="6">
    <source>
        <dbReference type="PROSITE" id="PS51005"/>
    </source>
</evidence>
<dbReference type="Proteomes" id="UP000087171">
    <property type="component" value="Chromosome Ca2"/>
</dbReference>
<dbReference type="PANTHER" id="PTHR31719">
    <property type="entry name" value="NAC TRANSCRIPTION FACTOR 56"/>
    <property type="match status" value="1"/>
</dbReference>
<feature type="region of interest" description="Disordered" evidence="5">
    <location>
        <begin position="280"/>
        <end position="312"/>
    </location>
</feature>
<keyword evidence="7" id="KW-1185">Reference proteome</keyword>
<feature type="compositionally biased region" description="Basic and acidic residues" evidence="5">
    <location>
        <begin position="302"/>
        <end position="312"/>
    </location>
</feature>
<protein>
    <submittedName>
        <fullName evidence="8">NAC domain-containing protein 101-like</fullName>
    </submittedName>
</protein>
<dbReference type="Pfam" id="PF02365">
    <property type="entry name" value="NAM"/>
    <property type="match status" value="1"/>
</dbReference>
<dbReference type="InterPro" id="IPR036093">
    <property type="entry name" value="NAC_dom_sf"/>
</dbReference>
<dbReference type="GO" id="GO:0006355">
    <property type="term" value="P:regulation of DNA-templated transcription"/>
    <property type="evidence" value="ECO:0007669"/>
    <property type="project" value="InterPro"/>
</dbReference>
<gene>
    <name evidence="8" type="primary">LOC101507022</name>
</gene>
<accession>A0A1S2XKU2</accession>
<dbReference type="Gene3D" id="2.170.150.80">
    <property type="entry name" value="NAC domain"/>
    <property type="match status" value="1"/>
</dbReference>
<evidence type="ECO:0000256" key="3">
    <source>
        <dbReference type="ARBA" id="ARBA00023163"/>
    </source>
</evidence>
<organism evidence="7 8">
    <name type="scientific">Cicer arietinum</name>
    <name type="common">Chickpea</name>
    <name type="synonym">Garbanzo</name>
    <dbReference type="NCBI Taxonomy" id="3827"/>
    <lineage>
        <taxon>Eukaryota</taxon>
        <taxon>Viridiplantae</taxon>
        <taxon>Streptophyta</taxon>
        <taxon>Embryophyta</taxon>
        <taxon>Tracheophyta</taxon>
        <taxon>Spermatophyta</taxon>
        <taxon>Magnoliopsida</taxon>
        <taxon>eudicotyledons</taxon>
        <taxon>Gunneridae</taxon>
        <taxon>Pentapetalae</taxon>
        <taxon>rosids</taxon>
        <taxon>fabids</taxon>
        <taxon>Fabales</taxon>
        <taxon>Fabaceae</taxon>
        <taxon>Papilionoideae</taxon>
        <taxon>50 kb inversion clade</taxon>
        <taxon>NPAAA clade</taxon>
        <taxon>Hologalegina</taxon>
        <taxon>IRL clade</taxon>
        <taxon>Cicereae</taxon>
        <taxon>Cicer</taxon>
    </lineage>
</organism>
<dbReference type="eggNOG" id="ENOG502SSQK">
    <property type="taxonomic scope" value="Eukaryota"/>
</dbReference>
<evidence type="ECO:0000256" key="2">
    <source>
        <dbReference type="ARBA" id="ARBA00023125"/>
    </source>
</evidence>
<dbReference type="AlphaFoldDB" id="A0A1S2XKU2"/>
<evidence type="ECO:0000256" key="4">
    <source>
        <dbReference type="ARBA" id="ARBA00023242"/>
    </source>
</evidence>
<evidence type="ECO:0000256" key="5">
    <source>
        <dbReference type="SAM" id="MobiDB-lite"/>
    </source>
</evidence>
<sequence>MALNFPSTTRIIKPTDEELFQSFLYNKINNNPLPNHIAIIELDLFGTKKNPWEIWEEFATSHSYCGRDLYFFSALKKKSATSSRSVRLIGKGTWEGEDTGTEIFTKDTNQLLGLRKRYRFEKSDTVHDNGWILHEYKLDASLIANPSAENYVLCRFRKNVKKNPVSTRNRIAKNANRRLQRNNTSMGNTGRGRKRKKTVAECEATTISGNNNNNVVVREYTIYEEPINQSNGGHNSSNDGHNSSMVVKKEYEYKKGVEEEGVKNTCPNDIIVIALESSTDSGNENINQRPRSPIDSGNNKTEVVKTTKEKEVDSIMNKEEDDNLNMSWPEYFAMELKMINEGCLIQEEEYVPMLSNSFHKDLILECFNMY</sequence>
<reference evidence="8" key="2">
    <citation type="submission" date="2025-08" db="UniProtKB">
        <authorList>
            <consortium name="RefSeq"/>
        </authorList>
    </citation>
    <scope>IDENTIFICATION</scope>
    <source>
        <tissue evidence="8">Etiolated seedlings</tissue>
    </source>
</reference>
<dbReference type="PROSITE" id="PS51005">
    <property type="entry name" value="NAC"/>
    <property type="match status" value="1"/>
</dbReference>
<keyword evidence="4" id="KW-0539">Nucleus</keyword>
<evidence type="ECO:0000313" key="7">
    <source>
        <dbReference type="Proteomes" id="UP000087171"/>
    </source>
</evidence>
<dbReference type="GO" id="GO:0003677">
    <property type="term" value="F:DNA binding"/>
    <property type="evidence" value="ECO:0007669"/>
    <property type="project" value="UniProtKB-KW"/>
</dbReference>
<feature type="compositionally biased region" description="Polar residues" evidence="5">
    <location>
        <begin position="280"/>
        <end position="299"/>
    </location>
</feature>
<keyword evidence="2" id="KW-0238">DNA-binding</keyword>
<dbReference type="OrthoDB" id="782339at2759"/>
<keyword evidence="1" id="KW-0805">Transcription regulation</keyword>
<dbReference type="STRING" id="3827.A0A1S2XKU2"/>
<dbReference type="RefSeq" id="XP_004490175.1">
    <property type="nucleotide sequence ID" value="XM_004490118.1"/>
</dbReference>
<evidence type="ECO:0000313" key="8">
    <source>
        <dbReference type="RefSeq" id="XP_004490175.1"/>
    </source>
</evidence>
<dbReference type="InterPro" id="IPR003441">
    <property type="entry name" value="NAC-dom"/>
</dbReference>
<keyword evidence="3" id="KW-0804">Transcription</keyword>
<dbReference type="SUPFAM" id="SSF101941">
    <property type="entry name" value="NAC domain"/>
    <property type="match status" value="1"/>
</dbReference>